<proteinExistence type="predicted"/>
<evidence type="ECO:0000313" key="1">
    <source>
        <dbReference type="EMBL" id="BAT05780.1"/>
    </source>
</evidence>
<gene>
    <name evidence="1" type="ordered locus">Os08g0462850</name>
    <name evidence="1" type="ORF">OSNPB_080462850</name>
</gene>
<reference evidence="1 2" key="2">
    <citation type="journal article" date="2013" name="Plant Cell Physiol.">
        <title>Rice Annotation Project Database (RAP-DB): an integrative and interactive database for rice genomics.</title>
        <authorList>
            <person name="Sakai H."/>
            <person name="Lee S.S."/>
            <person name="Tanaka T."/>
            <person name="Numa H."/>
            <person name="Kim J."/>
            <person name="Kawahara Y."/>
            <person name="Wakimoto H."/>
            <person name="Yang C.C."/>
            <person name="Iwamoto M."/>
            <person name="Abe T."/>
            <person name="Yamada Y."/>
            <person name="Muto A."/>
            <person name="Inokuchi H."/>
            <person name="Ikemura T."/>
            <person name="Matsumoto T."/>
            <person name="Sasaki T."/>
            <person name="Itoh T."/>
        </authorList>
    </citation>
    <scope>NUCLEOTIDE SEQUENCE [LARGE SCALE GENOMIC DNA]</scope>
    <source>
        <strain evidence="2">cv. Nipponbare</strain>
    </source>
</reference>
<accession>A0A0P0XGM5</accession>
<dbReference type="AlphaFoldDB" id="A0A0P0XGM5"/>
<dbReference type="Proteomes" id="UP000059680">
    <property type="component" value="Chromosome 8"/>
</dbReference>
<keyword evidence="2" id="KW-1185">Reference proteome</keyword>
<dbReference type="InParanoid" id="A0A0P0XGM5"/>
<protein>
    <submittedName>
        <fullName evidence="1">Os08g0462850 protein</fullName>
    </submittedName>
</protein>
<dbReference type="EMBL" id="AP014964">
    <property type="protein sequence ID" value="BAT05780.1"/>
    <property type="molecule type" value="Genomic_DNA"/>
</dbReference>
<name>A0A0P0XGM5_ORYSJ</name>
<sequence>MGRQVVVGRKRWCRLVGLAKSRSRHSWLDLARERSPSRAGSGRGLGGSWISDVERPWDTANIITDGNPVNSEMVSFNRLDLLTFPELLAL</sequence>
<reference evidence="2" key="1">
    <citation type="journal article" date="2005" name="Nature">
        <title>The map-based sequence of the rice genome.</title>
        <authorList>
            <consortium name="International rice genome sequencing project (IRGSP)"/>
            <person name="Matsumoto T."/>
            <person name="Wu J."/>
            <person name="Kanamori H."/>
            <person name="Katayose Y."/>
            <person name="Fujisawa M."/>
            <person name="Namiki N."/>
            <person name="Mizuno H."/>
            <person name="Yamamoto K."/>
            <person name="Antonio B.A."/>
            <person name="Baba T."/>
            <person name="Sakata K."/>
            <person name="Nagamura Y."/>
            <person name="Aoki H."/>
            <person name="Arikawa K."/>
            <person name="Arita K."/>
            <person name="Bito T."/>
            <person name="Chiden Y."/>
            <person name="Fujitsuka N."/>
            <person name="Fukunaka R."/>
            <person name="Hamada M."/>
            <person name="Harada C."/>
            <person name="Hayashi A."/>
            <person name="Hijishita S."/>
            <person name="Honda M."/>
            <person name="Hosokawa S."/>
            <person name="Ichikawa Y."/>
            <person name="Idonuma A."/>
            <person name="Iijima M."/>
            <person name="Ikeda M."/>
            <person name="Ikeno M."/>
            <person name="Ito K."/>
            <person name="Ito S."/>
            <person name="Ito T."/>
            <person name="Ito Y."/>
            <person name="Ito Y."/>
            <person name="Iwabuchi A."/>
            <person name="Kamiya K."/>
            <person name="Karasawa W."/>
            <person name="Kurita K."/>
            <person name="Katagiri S."/>
            <person name="Kikuta A."/>
            <person name="Kobayashi H."/>
            <person name="Kobayashi N."/>
            <person name="Machita K."/>
            <person name="Maehara T."/>
            <person name="Masukawa M."/>
            <person name="Mizubayashi T."/>
            <person name="Mukai Y."/>
            <person name="Nagasaki H."/>
            <person name="Nagata Y."/>
            <person name="Naito S."/>
            <person name="Nakashima M."/>
            <person name="Nakama Y."/>
            <person name="Nakamichi Y."/>
            <person name="Nakamura M."/>
            <person name="Meguro A."/>
            <person name="Negishi M."/>
            <person name="Ohta I."/>
            <person name="Ohta T."/>
            <person name="Okamoto M."/>
            <person name="Ono N."/>
            <person name="Saji S."/>
            <person name="Sakaguchi M."/>
            <person name="Sakai K."/>
            <person name="Shibata M."/>
            <person name="Shimokawa T."/>
            <person name="Song J."/>
            <person name="Takazaki Y."/>
            <person name="Terasawa K."/>
            <person name="Tsugane M."/>
            <person name="Tsuji K."/>
            <person name="Ueda S."/>
            <person name="Waki K."/>
            <person name="Yamagata H."/>
            <person name="Yamamoto M."/>
            <person name="Yamamoto S."/>
            <person name="Yamane H."/>
            <person name="Yoshiki S."/>
            <person name="Yoshihara R."/>
            <person name="Yukawa K."/>
            <person name="Zhong H."/>
            <person name="Yano M."/>
            <person name="Yuan Q."/>
            <person name="Ouyang S."/>
            <person name="Liu J."/>
            <person name="Jones K.M."/>
            <person name="Gansberger K."/>
            <person name="Moffat K."/>
            <person name="Hill J."/>
            <person name="Bera J."/>
            <person name="Fadrosh D."/>
            <person name="Jin S."/>
            <person name="Johri S."/>
            <person name="Kim M."/>
            <person name="Overton L."/>
            <person name="Reardon M."/>
            <person name="Tsitrin T."/>
            <person name="Vuong H."/>
            <person name="Weaver B."/>
            <person name="Ciecko A."/>
            <person name="Tallon L."/>
            <person name="Jackson J."/>
            <person name="Pai G."/>
            <person name="Aken S.V."/>
            <person name="Utterback T."/>
            <person name="Reidmuller S."/>
            <person name="Feldblyum T."/>
            <person name="Hsiao J."/>
            <person name="Zismann V."/>
            <person name="Iobst S."/>
            <person name="de Vazeille A.R."/>
            <person name="Buell C.R."/>
            <person name="Ying K."/>
            <person name="Li Y."/>
            <person name="Lu T."/>
            <person name="Huang Y."/>
            <person name="Zhao Q."/>
            <person name="Feng Q."/>
            <person name="Zhang L."/>
            <person name="Zhu J."/>
            <person name="Weng Q."/>
            <person name="Mu J."/>
            <person name="Lu Y."/>
            <person name="Fan D."/>
            <person name="Liu Y."/>
            <person name="Guan J."/>
            <person name="Zhang Y."/>
            <person name="Yu S."/>
            <person name="Liu X."/>
            <person name="Zhang Y."/>
            <person name="Hong G."/>
            <person name="Han B."/>
            <person name="Choisne N."/>
            <person name="Demange N."/>
            <person name="Orjeda G."/>
            <person name="Samain S."/>
            <person name="Cattolico L."/>
            <person name="Pelletier E."/>
            <person name="Couloux A."/>
            <person name="Segurens B."/>
            <person name="Wincker P."/>
            <person name="D'Hont A."/>
            <person name="Scarpelli C."/>
            <person name="Weissenbach J."/>
            <person name="Salanoubat M."/>
            <person name="Quetier F."/>
            <person name="Yu Y."/>
            <person name="Kim H.R."/>
            <person name="Rambo T."/>
            <person name="Currie J."/>
            <person name="Collura K."/>
            <person name="Luo M."/>
            <person name="Yang T."/>
            <person name="Ammiraju J.S.S."/>
            <person name="Engler F."/>
            <person name="Soderlund C."/>
            <person name="Wing R.A."/>
            <person name="Palmer L.E."/>
            <person name="de la Bastide M."/>
            <person name="Spiegel L."/>
            <person name="Nascimento L."/>
            <person name="Zutavern T."/>
            <person name="O'Shaughnessy A."/>
            <person name="Dike S."/>
            <person name="Dedhia N."/>
            <person name="Preston R."/>
            <person name="Balija V."/>
            <person name="McCombie W.R."/>
            <person name="Chow T."/>
            <person name="Chen H."/>
            <person name="Chung M."/>
            <person name="Chen C."/>
            <person name="Shaw J."/>
            <person name="Wu H."/>
            <person name="Hsiao K."/>
            <person name="Chao Y."/>
            <person name="Chu M."/>
            <person name="Cheng C."/>
            <person name="Hour A."/>
            <person name="Lee P."/>
            <person name="Lin S."/>
            <person name="Lin Y."/>
            <person name="Liou J."/>
            <person name="Liu S."/>
            <person name="Hsing Y."/>
            <person name="Raghuvanshi S."/>
            <person name="Mohanty A."/>
            <person name="Bharti A.K."/>
            <person name="Gaur A."/>
            <person name="Gupta V."/>
            <person name="Kumar D."/>
            <person name="Ravi V."/>
            <person name="Vij S."/>
            <person name="Kapur A."/>
            <person name="Khurana P."/>
            <person name="Khurana P."/>
            <person name="Khurana J.P."/>
            <person name="Tyagi A.K."/>
            <person name="Gaikwad K."/>
            <person name="Singh A."/>
            <person name="Dalal V."/>
            <person name="Srivastava S."/>
            <person name="Dixit A."/>
            <person name="Pal A.K."/>
            <person name="Ghazi I.A."/>
            <person name="Yadav M."/>
            <person name="Pandit A."/>
            <person name="Bhargava A."/>
            <person name="Sureshbabu K."/>
            <person name="Batra K."/>
            <person name="Sharma T.R."/>
            <person name="Mohapatra T."/>
            <person name="Singh N.K."/>
            <person name="Messing J."/>
            <person name="Nelson A.B."/>
            <person name="Fuks G."/>
            <person name="Kavchok S."/>
            <person name="Keizer G."/>
            <person name="Linton E."/>
            <person name="Llaca V."/>
            <person name="Song R."/>
            <person name="Tanyolac B."/>
            <person name="Young S."/>
            <person name="Ho-Il K."/>
            <person name="Hahn J.H."/>
            <person name="Sangsakoo G."/>
            <person name="Vanavichit A."/>
            <person name="de Mattos Luiz.A.T."/>
            <person name="Zimmer P.D."/>
            <person name="Malone G."/>
            <person name="Dellagostin O."/>
            <person name="de Oliveira A.C."/>
            <person name="Bevan M."/>
            <person name="Bancroft I."/>
            <person name="Minx P."/>
            <person name="Cordum H."/>
            <person name="Wilson R."/>
            <person name="Cheng Z."/>
            <person name="Jin W."/>
            <person name="Jiang J."/>
            <person name="Leong S.A."/>
            <person name="Iwama H."/>
            <person name="Gojobori T."/>
            <person name="Itoh T."/>
            <person name="Niimura Y."/>
            <person name="Fujii Y."/>
            <person name="Habara T."/>
            <person name="Sakai H."/>
            <person name="Sato Y."/>
            <person name="Wilson G."/>
            <person name="Kumar K."/>
            <person name="McCouch S."/>
            <person name="Juretic N."/>
            <person name="Hoen D."/>
            <person name="Wright S."/>
            <person name="Bruskiewich R."/>
            <person name="Bureau T."/>
            <person name="Miyao A."/>
            <person name="Hirochika H."/>
            <person name="Nishikawa T."/>
            <person name="Kadowaki K."/>
            <person name="Sugiura M."/>
            <person name="Burr B."/>
            <person name="Sasaki T."/>
        </authorList>
    </citation>
    <scope>NUCLEOTIDE SEQUENCE [LARGE SCALE GENOMIC DNA]</scope>
    <source>
        <strain evidence="2">cv. Nipponbare</strain>
    </source>
</reference>
<reference evidence="1 2" key="3">
    <citation type="journal article" date="2013" name="Rice">
        <title>Improvement of the Oryza sativa Nipponbare reference genome using next generation sequence and optical map data.</title>
        <authorList>
            <person name="Kawahara Y."/>
            <person name="de la Bastide M."/>
            <person name="Hamilton J.P."/>
            <person name="Kanamori H."/>
            <person name="McCombie W.R."/>
            <person name="Ouyang S."/>
            <person name="Schwartz D.C."/>
            <person name="Tanaka T."/>
            <person name="Wu J."/>
            <person name="Zhou S."/>
            <person name="Childs K.L."/>
            <person name="Davidson R.M."/>
            <person name="Lin H."/>
            <person name="Quesada-Ocampo L."/>
            <person name="Vaillancourt B."/>
            <person name="Sakai H."/>
            <person name="Lee S.S."/>
            <person name="Kim J."/>
            <person name="Numa H."/>
            <person name="Itoh T."/>
            <person name="Buell C.R."/>
            <person name="Matsumoto T."/>
        </authorList>
    </citation>
    <scope>NUCLEOTIDE SEQUENCE [LARGE SCALE GENOMIC DNA]</scope>
    <source>
        <strain evidence="2">cv. Nipponbare</strain>
    </source>
</reference>
<dbReference type="PaxDb" id="39947-A0A0P0XGM5"/>
<organism evidence="1 2">
    <name type="scientific">Oryza sativa subsp. japonica</name>
    <name type="common">Rice</name>
    <dbReference type="NCBI Taxonomy" id="39947"/>
    <lineage>
        <taxon>Eukaryota</taxon>
        <taxon>Viridiplantae</taxon>
        <taxon>Streptophyta</taxon>
        <taxon>Embryophyta</taxon>
        <taxon>Tracheophyta</taxon>
        <taxon>Spermatophyta</taxon>
        <taxon>Magnoliopsida</taxon>
        <taxon>Liliopsida</taxon>
        <taxon>Poales</taxon>
        <taxon>Poaceae</taxon>
        <taxon>BOP clade</taxon>
        <taxon>Oryzoideae</taxon>
        <taxon>Oryzeae</taxon>
        <taxon>Oryzinae</taxon>
        <taxon>Oryza</taxon>
        <taxon>Oryza sativa</taxon>
    </lineage>
</organism>
<evidence type="ECO:0000313" key="2">
    <source>
        <dbReference type="Proteomes" id="UP000059680"/>
    </source>
</evidence>